<dbReference type="EMBL" id="KV417694">
    <property type="protein sequence ID" value="KZP09692.1"/>
    <property type="molecule type" value="Genomic_DNA"/>
</dbReference>
<reference evidence="1 2" key="1">
    <citation type="journal article" date="2016" name="Mol. Biol. Evol.">
        <title>Comparative Genomics of Early-Diverging Mushroom-Forming Fungi Provides Insights into the Origins of Lignocellulose Decay Capabilities.</title>
        <authorList>
            <person name="Nagy L.G."/>
            <person name="Riley R."/>
            <person name="Tritt A."/>
            <person name="Adam C."/>
            <person name="Daum C."/>
            <person name="Floudas D."/>
            <person name="Sun H."/>
            <person name="Yadav J.S."/>
            <person name="Pangilinan J."/>
            <person name="Larsson K.H."/>
            <person name="Matsuura K."/>
            <person name="Barry K."/>
            <person name="Labutti K."/>
            <person name="Kuo R."/>
            <person name="Ohm R.A."/>
            <person name="Bhattacharya S.S."/>
            <person name="Shirouzu T."/>
            <person name="Yoshinaga Y."/>
            <person name="Martin F.M."/>
            <person name="Grigoriev I.V."/>
            <person name="Hibbett D.S."/>
        </authorList>
    </citation>
    <scope>NUCLEOTIDE SEQUENCE [LARGE SCALE GENOMIC DNA]</scope>
    <source>
        <strain evidence="1 2">CBS 109695</strain>
    </source>
</reference>
<evidence type="ECO:0000313" key="1">
    <source>
        <dbReference type="EMBL" id="KZP09692.1"/>
    </source>
</evidence>
<sequence>MPDNLVSDMLGSASDNVVRATMYLRCSYVAGIFLRDLWYDRPAAGGNIRITEDDNIGVAAGGNIGMAAGDDIGMAAGNYTGIAAYNNILNLVGLQDGRNDLGRYWPSWVSYRSLFSGEFKSGPQLPWKSLDHKILAIDQLSHVAAITGPYPDQKSLYVSHHYST</sequence>
<accession>A0A165YLM3</accession>
<name>A0A165YLM3_9AGAM</name>
<protein>
    <submittedName>
        <fullName evidence="1">Uncharacterized protein</fullName>
    </submittedName>
</protein>
<gene>
    <name evidence="1" type="ORF">FIBSPDRAFT_900294</name>
</gene>
<organism evidence="1 2">
    <name type="scientific">Athelia psychrophila</name>
    <dbReference type="NCBI Taxonomy" id="1759441"/>
    <lineage>
        <taxon>Eukaryota</taxon>
        <taxon>Fungi</taxon>
        <taxon>Dikarya</taxon>
        <taxon>Basidiomycota</taxon>
        <taxon>Agaricomycotina</taxon>
        <taxon>Agaricomycetes</taxon>
        <taxon>Agaricomycetidae</taxon>
        <taxon>Atheliales</taxon>
        <taxon>Atheliaceae</taxon>
        <taxon>Athelia</taxon>
    </lineage>
</organism>
<proteinExistence type="predicted"/>
<keyword evidence="2" id="KW-1185">Reference proteome</keyword>
<dbReference type="Proteomes" id="UP000076532">
    <property type="component" value="Unassembled WGS sequence"/>
</dbReference>
<dbReference type="AlphaFoldDB" id="A0A165YLM3"/>
<evidence type="ECO:0000313" key="2">
    <source>
        <dbReference type="Proteomes" id="UP000076532"/>
    </source>
</evidence>